<dbReference type="PANTHER" id="PTHR32309:SF13">
    <property type="entry name" value="FERRIC ENTEROBACTIN TRANSPORT PROTEIN FEPE"/>
    <property type="match status" value="1"/>
</dbReference>
<evidence type="ECO:0000259" key="20">
    <source>
        <dbReference type="Pfam" id="PF13807"/>
    </source>
</evidence>
<evidence type="ECO:0000256" key="13">
    <source>
        <dbReference type="ARBA" id="ARBA00023136"/>
    </source>
</evidence>
<dbReference type="CDD" id="cd05387">
    <property type="entry name" value="BY-kinase"/>
    <property type="match status" value="1"/>
</dbReference>
<comment type="subcellular location">
    <subcellularLocation>
        <location evidence="1">Cell inner membrane</location>
        <topology evidence="1">Multi-pass membrane protein</topology>
    </subcellularLocation>
</comment>
<evidence type="ECO:0000256" key="2">
    <source>
        <dbReference type="ARBA" id="ARBA00007316"/>
    </source>
</evidence>
<dbReference type="NCBIfam" id="TIGR01007">
    <property type="entry name" value="eps_fam"/>
    <property type="match status" value="1"/>
</dbReference>
<dbReference type="Gene3D" id="3.40.50.300">
    <property type="entry name" value="P-loop containing nucleotide triphosphate hydrolases"/>
    <property type="match status" value="1"/>
</dbReference>
<dbReference type="InterPro" id="IPR005702">
    <property type="entry name" value="Wzc-like_C"/>
</dbReference>
<evidence type="ECO:0000256" key="9">
    <source>
        <dbReference type="ARBA" id="ARBA00022741"/>
    </source>
</evidence>
<dbReference type="PANTHER" id="PTHR32309">
    <property type="entry name" value="TYROSINE-PROTEIN KINASE"/>
    <property type="match status" value="1"/>
</dbReference>
<evidence type="ECO:0000256" key="5">
    <source>
        <dbReference type="ARBA" id="ARBA00022475"/>
    </source>
</evidence>
<dbReference type="GO" id="GO:0005524">
    <property type="term" value="F:ATP binding"/>
    <property type="evidence" value="ECO:0007669"/>
    <property type="project" value="UniProtKB-KW"/>
</dbReference>
<evidence type="ECO:0000256" key="6">
    <source>
        <dbReference type="ARBA" id="ARBA00022519"/>
    </source>
</evidence>
<evidence type="ECO:0000256" key="12">
    <source>
        <dbReference type="ARBA" id="ARBA00022989"/>
    </source>
</evidence>
<keyword evidence="10" id="KW-0418">Kinase</keyword>
<keyword evidence="9" id="KW-0547">Nucleotide-binding</keyword>
<dbReference type="Proteomes" id="UP000809337">
    <property type="component" value="Unassembled WGS sequence"/>
</dbReference>
<dbReference type="AlphaFoldDB" id="A0A9Q2S2H9"/>
<keyword evidence="12 17" id="KW-1133">Transmembrane helix</keyword>
<organism evidence="21 22">
    <name type="scientific">Pseudosulfitobacter pseudonitzschiae</name>
    <dbReference type="NCBI Taxonomy" id="1402135"/>
    <lineage>
        <taxon>Bacteria</taxon>
        <taxon>Pseudomonadati</taxon>
        <taxon>Pseudomonadota</taxon>
        <taxon>Alphaproteobacteria</taxon>
        <taxon>Rhodobacterales</taxon>
        <taxon>Roseobacteraceae</taxon>
        <taxon>Pseudosulfitobacter</taxon>
    </lineage>
</organism>
<dbReference type="Pfam" id="PF13807">
    <property type="entry name" value="GNVR"/>
    <property type="match status" value="1"/>
</dbReference>
<feature type="domain" description="Polysaccharide chain length determinant N-terminal" evidence="18">
    <location>
        <begin position="18"/>
        <end position="108"/>
    </location>
</feature>
<evidence type="ECO:0000256" key="14">
    <source>
        <dbReference type="ARBA" id="ARBA00023137"/>
    </source>
</evidence>
<evidence type="ECO:0000256" key="15">
    <source>
        <dbReference type="ARBA" id="ARBA00051245"/>
    </source>
</evidence>
<dbReference type="InterPro" id="IPR032807">
    <property type="entry name" value="GNVR"/>
</dbReference>
<gene>
    <name evidence="21" type="ORF">JQX14_21900</name>
</gene>
<keyword evidence="16" id="KW-0175">Coiled coil</keyword>
<dbReference type="EC" id="2.7.10.2" evidence="4"/>
<feature type="coiled-coil region" evidence="16">
    <location>
        <begin position="332"/>
        <end position="380"/>
    </location>
</feature>
<comment type="caution">
    <text evidence="21">The sequence shown here is derived from an EMBL/GenBank/DDBJ whole genome shotgun (WGS) entry which is preliminary data.</text>
</comment>
<comment type="catalytic activity">
    <reaction evidence="15">
        <text>L-tyrosyl-[protein] + ATP = O-phospho-L-tyrosyl-[protein] + ADP + H(+)</text>
        <dbReference type="Rhea" id="RHEA:10596"/>
        <dbReference type="Rhea" id="RHEA-COMP:10136"/>
        <dbReference type="Rhea" id="RHEA-COMP:20101"/>
        <dbReference type="ChEBI" id="CHEBI:15378"/>
        <dbReference type="ChEBI" id="CHEBI:30616"/>
        <dbReference type="ChEBI" id="CHEBI:46858"/>
        <dbReference type="ChEBI" id="CHEBI:61978"/>
        <dbReference type="ChEBI" id="CHEBI:456216"/>
        <dbReference type="EC" id="2.7.10.2"/>
    </reaction>
</comment>
<protein>
    <recommendedName>
        <fullName evidence="4">non-specific protein-tyrosine kinase</fullName>
        <ecNumber evidence="4">2.7.10.2</ecNumber>
    </recommendedName>
</protein>
<evidence type="ECO:0000259" key="18">
    <source>
        <dbReference type="Pfam" id="PF02706"/>
    </source>
</evidence>
<name>A0A9Q2S2H9_9RHOB</name>
<dbReference type="EMBL" id="JAFBWN010000030">
    <property type="protein sequence ID" value="MBM2357207.1"/>
    <property type="molecule type" value="Genomic_DNA"/>
</dbReference>
<comment type="similarity">
    <text evidence="2">Belongs to the CpsD/CapB family.</text>
</comment>
<keyword evidence="7 21" id="KW-0808">Transferase</keyword>
<dbReference type="GO" id="GO:0005886">
    <property type="term" value="C:plasma membrane"/>
    <property type="evidence" value="ECO:0007669"/>
    <property type="project" value="UniProtKB-SubCell"/>
</dbReference>
<keyword evidence="11" id="KW-0067">ATP-binding</keyword>
<dbReference type="InterPro" id="IPR050445">
    <property type="entry name" value="Bact_polysacc_biosynth/exp"/>
</dbReference>
<feature type="domain" description="AAA" evidence="19">
    <location>
        <begin position="522"/>
        <end position="641"/>
    </location>
</feature>
<evidence type="ECO:0000256" key="1">
    <source>
        <dbReference type="ARBA" id="ARBA00004429"/>
    </source>
</evidence>
<dbReference type="Pfam" id="PF02706">
    <property type="entry name" value="Wzz"/>
    <property type="match status" value="1"/>
</dbReference>
<keyword evidence="13 17" id="KW-0472">Membrane</keyword>
<dbReference type="RefSeq" id="WP_231035963.1">
    <property type="nucleotide sequence ID" value="NZ_JAJNGX010000031.1"/>
</dbReference>
<keyword evidence="5" id="KW-1003">Cell membrane</keyword>
<dbReference type="SUPFAM" id="SSF52540">
    <property type="entry name" value="P-loop containing nucleoside triphosphate hydrolases"/>
    <property type="match status" value="1"/>
</dbReference>
<feature type="transmembrane region" description="Helical" evidence="17">
    <location>
        <begin position="34"/>
        <end position="52"/>
    </location>
</feature>
<proteinExistence type="inferred from homology"/>
<accession>A0A9Q2S2H9</accession>
<evidence type="ECO:0000256" key="11">
    <source>
        <dbReference type="ARBA" id="ARBA00022840"/>
    </source>
</evidence>
<keyword evidence="6" id="KW-0997">Cell inner membrane</keyword>
<reference evidence="21" key="1">
    <citation type="submission" date="2021-01" db="EMBL/GenBank/DDBJ databases">
        <title>Diatom-associated Roseobacters Show Island Model of Population Structure.</title>
        <authorList>
            <person name="Qu L."/>
            <person name="Feng X."/>
            <person name="Chen Y."/>
            <person name="Li L."/>
            <person name="Wang X."/>
            <person name="Hu Z."/>
            <person name="Wang H."/>
            <person name="Luo H."/>
        </authorList>
    </citation>
    <scope>NUCLEOTIDE SEQUENCE</scope>
    <source>
        <strain evidence="21">SM26-45</strain>
    </source>
</reference>
<sequence>MKPTPATSDAFHHDLQGDEIDLGNLARTLWRGKLWILLSGLLALILGVYYAYVAAVPVYTANSSVALESRQEQVMDIQSVVTGLGGDQSTINTETEVIRSRGLVEQLVLDMNLLEDPEFNARLRPPQKFSLSRAIKTVTGFFNDAPTEVAQASERAILDSTISATLAAISVTNLRQSFIFQITVVTQDPNKSAAIANRLAELYINNQIAVKFEKTEQATVWLSERVTSLQKQLETSQTALKDFSSNTKLVSSEALAGLNRQIKDLRDRRVEVSAQTDMARANLEVLRANLGSNPDAFAAATQDPTLNQALKALRDGSAGAQEAFDARSQSLISRAELTLARAEAQLEALDASIEEAGNRIETQSQELVKLEQLQREAEANRLLYDAFLSRLKETSIQQGIQQADSRILSRAVVPNQPSAPRKSRILALSLVLGVMIGAGVVLGHEMTQNTFRNAEDLEAKTGYAVIGQIPKIPVGARRDILDYLVEKPNSAGAESIRNLRTSILLANLDNPPKVIMSTSSIPGEGKTTQSVALAQNLSGMGAKVLLLEGDLRRRVLSAYFNNPNLPGFLSVISGEIPLEDAIFHDKTLNADVLFGQKSRINAADLFSSSTFTDFIAELRSIYDYIIIDTPPVLAVPDARVIGQSVDTIVYSVKWDSTSHSQVLEGLRLLESVNLKVSGLALSQIDNRKMKRYGYGYNYGTYKGYYDS</sequence>
<keyword evidence="14" id="KW-0829">Tyrosine-protein kinase</keyword>
<evidence type="ECO:0000259" key="19">
    <source>
        <dbReference type="Pfam" id="PF13614"/>
    </source>
</evidence>
<evidence type="ECO:0000256" key="7">
    <source>
        <dbReference type="ARBA" id="ARBA00022679"/>
    </source>
</evidence>
<keyword evidence="8 17" id="KW-0812">Transmembrane</keyword>
<evidence type="ECO:0000256" key="4">
    <source>
        <dbReference type="ARBA" id="ARBA00011903"/>
    </source>
</evidence>
<dbReference type="InterPro" id="IPR027417">
    <property type="entry name" value="P-loop_NTPase"/>
</dbReference>
<comment type="similarity">
    <text evidence="3">Belongs to the etk/wzc family.</text>
</comment>
<evidence type="ECO:0000256" key="10">
    <source>
        <dbReference type="ARBA" id="ARBA00022777"/>
    </source>
</evidence>
<dbReference type="InterPro" id="IPR003856">
    <property type="entry name" value="LPS_length_determ_N"/>
</dbReference>
<evidence type="ECO:0000256" key="8">
    <source>
        <dbReference type="ARBA" id="ARBA00022692"/>
    </source>
</evidence>
<dbReference type="InterPro" id="IPR025669">
    <property type="entry name" value="AAA_dom"/>
</dbReference>
<evidence type="ECO:0000256" key="16">
    <source>
        <dbReference type="SAM" id="Coils"/>
    </source>
</evidence>
<feature type="domain" description="Tyrosine-protein kinase G-rich" evidence="20">
    <location>
        <begin position="365"/>
        <end position="444"/>
    </location>
</feature>
<evidence type="ECO:0000256" key="17">
    <source>
        <dbReference type="SAM" id="Phobius"/>
    </source>
</evidence>
<dbReference type="Pfam" id="PF13614">
    <property type="entry name" value="AAA_31"/>
    <property type="match status" value="1"/>
</dbReference>
<evidence type="ECO:0000313" key="22">
    <source>
        <dbReference type="Proteomes" id="UP000809337"/>
    </source>
</evidence>
<evidence type="ECO:0000313" key="21">
    <source>
        <dbReference type="EMBL" id="MBM2357207.1"/>
    </source>
</evidence>
<evidence type="ECO:0000256" key="3">
    <source>
        <dbReference type="ARBA" id="ARBA00008883"/>
    </source>
</evidence>
<dbReference type="GO" id="GO:0004715">
    <property type="term" value="F:non-membrane spanning protein tyrosine kinase activity"/>
    <property type="evidence" value="ECO:0007669"/>
    <property type="project" value="UniProtKB-EC"/>
</dbReference>